<proteinExistence type="predicted"/>
<reference evidence="1" key="1">
    <citation type="journal article" date="2014" name="Int. J. Syst. Evol. Microbiol.">
        <title>Complete genome sequence of Corynebacterium casei LMG S-19264T (=DSM 44701T), isolated from a smear-ripened cheese.</title>
        <authorList>
            <consortium name="US DOE Joint Genome Institute (JGI-PGF)"/>
            <person name="Walter F."/>
            <person name="Albersmeier A."/>
            <person name="Kalinowski J."/>
            <person name="Ruckert C."/>
        </authorList>
    </citation>
    <scope>NUCLEOTIDE SEQUENCE</scope>
    <source>
        <strain evidence="1">JCM 19831</strain>
    </source>
</reference>
<reference evidence="1" key="2">
    <citation type="submission" date="2020-09" db="EMBL/GenBank/DDBJ databases">
        <authorList>
            <person name="Sun Q."/>
            <person name="Ohkuma M."/>
        </authorList>
    </citation>
    <scope>NUCLEOTIDE SEQUENCE</scope>
    <source>
        <strain evidence="1">JCM 19831</strain>
    </source>
</reference>
<organism evidence="1 2">
    <name type="scientific">Dactylosporangium sucinum</name>
    <dbReference type="NCBI Taxonomy" id="1424081"/>
    <lineage>
        <taxon>Bacteria</taxon>
        <taxon>Bacillati</taxon>
        <taxon>Actinomycetota</taxon>
        <taxon>Actinomycetes</taxon>
        <taxon>Micromonosporales</taxon>
        <taxon>Micromonosporaceae</taxon>
        <taxon>Dactylosporangium</taxon>
    </lineage>
</organism>
<dbReference type="AlphaFoldDB" id="A0A917UFC6"/>
<evidence type="ECO:0008006" key="3">
    <source>
        <dbReference type="Google" id="ProtNLM"/>
    </source>
</evidence>
<evidence type="ECO:0000313" key="1">
    <source>
        <dbReference type="EMBL" id="GGM79793.1"/>
    </source>
</evidence>
<dbReference type="InterPro" id="IPR019239">
    <property type="entry name" value="VapB_antitoxin"/>
</dbReference>
<dbReference type="Pfam" id="PF09957">
    <property type="entry name" value="VapB_antitoxin"/>
    <property type="match status" value="1"/>
</dbReference>
<keyword evidence="2" id="KW-1185">Reference proteome</keyword>
<dbReference type="EMBL" id="BMPI01000081">
    <property type="protein sequence ID" value="GGM79793.1"/>
    <property type="molecule type" value="Genomic_DNA"/>
</dbReference>
<comment type="caution">
    <text evidence="1">The sequence shown here is derived from an EMBL/GenBank/DDBJ whole genome shotgun (WGS) entry which is preliminary data.</text>
</comment>
<name>A0A917UFC6_9ACTN</name>
<accession>A0A917UFC6</accession>
<evidence type="ECO:0000313" key="2">
    <source>
        <dbReference type="Proteomes" id="UP000642070"/>
    </source>
</evidence>
<protein>
    <recommendedName>
        <fullName evidence="3">DUF2191 domain-containing protein</fullName>
    </recommendedName>
</protein>
<dbReference type="Proteomes" id="UP000642070">
    <property type="component" value="Unassembled WGS sequence"/>
</dbReference>
<dbReference type="RefSeq" id="WP_229836992.1">
    <property type="nucleotide sequence ID" value="NZ_BMPI01000081.1"/>
</dbReference>
<gene>
    <name evidence="1" type="ORF">GCM10007977_096630</name>
</gene>
<sequence>MRTIIDVDDELLEAAQSELGTATKKDTVNEALRYVAERKARSRAVLDDPFFLGGSDLTDPDVMRGARR</sequence>